<keyword evidence="3" id="KW-1185">Reference proteome</keyword>
<dbReference type="Proteomes" id="UP001500191">
    <property type="component" value="Unassembled WGS sequence"/>
</dbReference>
<protein>
    <submittedName>
        <fullName evidence="2">Uncharacterized protein</fullName>
    </submittedName>
</protein>
<name>A0ABN1CHA3_9DEIO</name>
<evidence type="ECO:0000313" key="3">
    <source>
        <dbReference type="Proteomes" id="UP001500191"/>
    </source>
</evidence>
<feature type="region of interest" description="Disordered" evidence="1">
    <location>
        <begin position="42"/>
        <end position="82"/>
    </location>
</feature>
<sequence length="142" mass="14821">MGCKARSIRAERVGEKRVPDVEPAIRCSSGLLAKQTESVSYGPGGRLRSVGARRTVGRGAGNPVRGRGVNEPDSRPYQWAGGQAGQTGAVVECAVRGGWGPDCHGGLILLVLGGFRWWWGSRCPGVFSGTMGSIEGLGSITP</sequence>
<comment type="caution">
    <text evidence="2">The sequence shown here is derived from an EMBL/GenBank/DDBJ whole genome shotgun (WGS) entry which is preliminary data.</text>
</comment>
<evidence type="ECO:0000313" key="2">
    <source>
        <dbReference type="EMBL" id="GAA0519195.1"/>
    </source>
</evidence>
<organism evidence="2 3">
    <name type="scientific">Deinococcus depolymerans</name>
    <dbReference type="NCBI Taxonomy" id="392408"/>
    <lineage>
        <taxon>Bacteria</taxon>
        <taxon>Thermotogati</taxon>
        <taxon>Deinococcota</taxon>
        <taxon>Deinococci</taxon>
        <taxon>Deinococcales</taxon>
        <taxon>Deinococcaceae</taxon>
        <taxon>Deinococcus</taxon>
    </lineage>
</organism>
<proteinExistence type="predicted"/>
<gene>
    <name evidence="2" type="ORF">GCM10008937_28480</name>
</gene>
<reference evidence="2 3" key="1">
    <citation type="journal article" date="2019" name="Int. J. Syst. Evol. Microbiol.">
        <title>The Global Catalogue of Microorganisms (GCM) 10K type strain sequencing project: providing services to taxonomists for standard genome sequencing and annotation.</title>
        <authorList>
            <consortium name="The Broad Institute Genomics Platform"/>
            <consortium name="The Broad Institute Genome Sequencing Center for Infectious Disease"/>
            <person name="Wu L."/>
            <person name="Ma J."/>
        </authorList>
    </citation>
    <scope>NUCLEOTIDE SEQUENCE [LARGE SCALE GENOMIC DNA]</scope>
    <source>
        <strain evidence="2 3">JCM 14368</strain>
    </source>
</reference>
<evidence type="ECO:0000256" key="1">
    <source>
        <dbReference type="SAM" id="MobiDB-lite"/>
    </source>
</evidence>
<accession>A0ABN1CHA3</accession>
<dbReference type="EMBL" id="BAAADB010000029">
    <property type="protein sequence ID" value="GAA0519195.1"/>
    <property type="molecule type" value="Genomic_DNA"/>
</dbReference>